<dbReference type="AlphaFoldDB" id="A0A7J6VXT6"/>
<dbReference type="Proteomes" id="UP000554482">
    <property type="component" value="Unassembled WGS sequence"/>
</dbReference>
<proteinExistence type="predicted"/>
<keyword evidence="2" id="KW-1185">Reference proteome</keyword>
<protein>
    <submittedName>
        <fullName evidence="1">Uncharacterized protein</fullName>
    </submittedName>
</protein>
<evidence type="ECO:0000313" key="2">
    <source>
        <dbReference type="Proteomes" id="UP000554482"/>
    </source>
</evidence>
<evidence type="ECO:0000313" key="1">
    <source>
        <dbReference type="EMBL" id="KAF5189408.1"/>
    </source>
</evidence>
<accession>A0A7J6VXT6</accession>
<gene>
    <name evidence="1" type="ORF">FRX31_021005</name>
</gene>
<comment type="caution">
    <text evidence="1">The sequence shown here is derived from an EMBL/GenBank/DDBJ whole genome shotgun (WGS) entry which is preliminary data.</text>
</comment>
<dbReference type="EMBL" id="JABWDY010025507">
    <property type="protein sequence ID" value="KAF5189408.1"/>
    <property type="molecule type" value="Genomic_DNA"/>
</dbReference>
<name>A0A7J6VXT6_THATH</name>
<dbReference type="OrthoDB" id="1954848at2759"/>
<organism evidence="1 2">
    <name type="scientific">Thalictrum thalictroides</name>
    <name type="common">Rue-anemone</name>
    <name type="synonym">Anemone thalictroides</name>
    <dbReference type="NCBI Taxonomy" id="46969"/>
    <lineage>
        <taxon>Eukaryota</taxon>
        <taxon>Viridiplantae</taxon>
        <taxon>Streptophyta</taxon>
        <taxon>Embryophyta</taxon>
        <taxon>Tracheophyta</taxon>
        <taxon>Spermatophyta</taxon>
        <taxon>Magnoliopsida</taxon>
        <taxon>Ranunculales</taxon>
        <taxon>Ranunculaceae</taxon>
        <taxon>Thalictroideae</taxon>
        <taxon>Thalictrum</taxon>
    </lineage>
</organism>
<reference evidence="1 2" key="1">
    <citation type="submission" date="2020-06" db="EMBL/GenBank/DDBJ databases">
        <title>Transcriptomic and genomic resources for Thalictrum thalictroides and T. hernandezii: Facilitating candidate gene discovery in an emerging model plant lineage.</title>
        <authorList>
            <person name="Arias T."/>
            <person name="Riano-Pachon D.M."/>
            <person name="Di Stilio V.S."/>
        </authorList>
    </citation>
    <scope>NUCLEOTIDE SEQUENCE [LARGE SCALE GENOMIC DNA]</scope>
    <source>
        <strain evidence="2">cv. WT478/WT964</strain>
        <tissue evidence="1">Leaves</tissue>
    </source>
</reference>
<sequence length="380" mass="42773">MVDSRFQVVLPRRVLARIEDKSFQIEWVRFANRDEDVALVERSRGGVFTAKISLEGGRWLGKLLCQISLGLTQVGTLFRSIEPFGAITGLVEANDRGYYLRLVIFHRSAGNKFRTLCFPAGKDFESWGSLSVDLRNLLDSGTRLQPLPPATIKYHQQIQNEAPVTFVDVVAKGGDRNRNSFPNQFVARSRMNLNAGWWAPVALCRSDHSNPDWSWVESKVKGIFSQATFKYPSNGEAIIALDSDEEVAHLISLPPLNNWEGSFVFREWFPAAGSLSSSDLQEMGKEIILDLKGIPYHLRSKSIVERIAKSICSSWKVNEESINCNGDDPRVIVKNCDLEKIPRVLFLEWLPVPGGGVRRRQDCYSVKSTDQSCDAIWTPP</sequence>